<dbReference type="AlphaFoldDB" id="A0A8J6A0W9"/>
<comment type="caution">
    <text evidence="1">The sequence shown here is derived from an EMBL/GenBank/DDBJ whole genome shotgun (WGS) entry which is preliminary data.</text>
</comment>
<evidence type="ECO:0000313" key="2">
    <source>
        <dbReference type="Proteomes" id="UP000701853"/>
    </source>
</evidence>
<accession>A0A8J6A0W9</accession>
<reference evidence="1 2" key="1">
    <citation type="journal article" date="2021" name="bioRxiv">
        <title>The Gossypium anomalum genome as a resource for cotton improvement and evolutionary analysis of hybrid incompatibility.</title>
        <authorList>
            <person name="Grover C.E."/>
            <person name="Yuan D."/>
            <person name="Arick M.A."/>
            <person name="Miller E.R."/>
            <person name="Hu G."/>
            <person name="Peterson D.G."/>
            <person name="Wendel J.F."/>
            <person name="Udall J.A."/>
        </authorList>
    </citation>
    <scope>NUCLEOTIDE SEQUENCE [LARGE SCALE GENOMIC DNA]</scope>
    <source>
        <strain evidence="1">JFW-Udall</strain>
        <tissue evidence="1">Leaf</tissue>
    </source>
</reference>
<evidence type="ECO:0000313" key="1">
    <source>
        <dbReference type="EMBL" id="KAG8501439.1"/>
    </source>
</evidence>
<gene>
    <name evidence="1" type="ORF">CXB51_003787</name>
</gene>
<dbReference type="Proteomes" id="UP000701853">
    <property type="component" value="Chromosome 2"/>
</dbReference>
<name>A0A8J6A0W9_9ROSI</name>
<sequence length="25" mass="2994">MVAVFLRVMTSRTDSCYDHFFILKI</sequence>
<protein>
    <submittedName>
        <fullName evidence="1">Uncharacterized protein</fullName>
    </submittedName>
</protein>
<keyword evidence="2" id="KW-1185">Reference proteome</keyword>
<proteinExistence type="predicted"/>
<dbReference type="EMBL" id="JAHUZN010000002">
    <property type="protein sequence ID" value="KAG8501439.1"/>
    <property type="molecule type" value="Genomic_DNA"/>
</dbReference>
<organism evidence="1 2">
    <name type="scientific">Gossypium anomalum</name>
    <dbReference type="NCBI Taxonomy" id="47600"/>
    <lineage>
        <taxon>Eukaryota</taxon>
        <taxon>Viridiplantae</taxon>
        <taxon>Streptophyta</taxon>
        <taxon>Embryophyta</taxon>
        <taxon>Tracheophyta</taxon>
        <taxon>Spermatophyta</taxon>
        <taxon>Magnoliopsida</taxon>
        <taxon>eudicotyledons</taxon>
        <taxon>Gunneridae</taxon>
        <taxon>Pentapetalae</taxon>
        <taxon>rosids</taxon>
        <taxon>malvids</taxon>
        <taxon>Malvales</taxon>
        <taxon>Malvaceae</taxon>
        <taxon>Malvoideae</taxon>
        <taxon>Gossypium</taxon>
    </lineage>
</organism>